<gene>
    <name evidence="2" type="ORF">WM40_05785</name>
</gene>
<keyword evidence="3" id="KW-1185">Reference proteome</keyword>
<dbReference type="AlphaFoldDB" id="A0A0F5K2S4"/>
<feature type="transmembrane region" description="Helical" evidence="1">
    <location>
        <begin position="12"/>
        <end position="31"/>
    </location>
</feature>
<keyword evidence="1" id="KW-0812">Transmembrane</keyword>
<name>A0A0F5K2S4_9BURK</name>
<protein>
    <submittedName>
        <fullName evidence="2">Uncharacterized protein</fullName>
    </submittedName>
</protein>
<evidence type="ECO:0000313" key="2">
    <source>
        <dbReference type="EMBL" id="KKB64426.1"/>
    </source>
</evidence>
<accession>A0A0F5K2S4</accession>
<reference evidence="2 3" key="1">
    <citation type="submission" date="2015-03" db="EMBL/GenBank/DDBJ databases">
        <title>Draft Genome Sequence of Burkholderia andropogonis type strain ICMP2807, isolated from Sorghum bicolor.</title>
        <authorList>
            <person name="Lopes-Santos L."/>
            <person name="Castro D.B."/>
            <person name="Ottoboni L.M."/>
            <person name="Park D."/>
            <person name="Weirc B.S."/>
            <person name="Destefano S.A."/>
        </authorList>
    </citation>
    <scope>NUCLEOTIDE SEQUENCE [LARGE SCALE GENOMIC DNA]</scope>
    <source>
        <strain evidence="2 3">ICMP2807</strain>
    </source>
</reference>
<evidence type="ECO:0000256" key="1">
    <source>
        <dbReference type="SAM" id="Phobius"/>
    </source>
</evidence>
<comment type="caution">
    <text evidence="2">The sequence shown here is derived from an EMBL/GenBank/DDBJ whole genome shotgun (WGS) entry which is preliminary data.</text>
</comment>
<keyword evidence="1" id="KW-1133">Transmembrane helix</keyword>
<proteinExistence type="predicted"/>
<dbReference type="PATRIC" id="fig|28092.6.peg.1377"/>
<feature type="transmembrane region" description="Helical" evidence="1">
    <location>
        <begin position="38"/>
        <end position="60"/>
    </location>
</feature>
<keyword evidence="1" id="KW-0472">Membrane</keyword>
<dbReference type="Proteomes" id="UP000033618">
    <property type="component" value="Unassembled WGS sequence"/>
</dbReference>
<evidence type="ECO:0000313" key="3">
    <source>
        <dbReference type="Proteomes" id="UP000033618"/>
    </source>
</evidence>
<sequence>MEPPMTPETLSSLISLLITSLAFAVVGGFIARDKGRHVTVWTIVCVIPLVNFFCILYLVAASNLRLEQKLDALLAQAGRIDERVGTAGSLGAGLRAETVL</sequence>
<dbReference type="EMBL" id="LAQU01000004">
    <property type="protein sequence ID" value="KKB64426.1"/>
    <property type="molecule type" value="Genomic_DNA"/>
</dbReference>
<organism evidence="2 3">
    <name type="scientific">Robbsia andropogonis</name>
    <dbReference type="NCBI Taxonomy" id="28092"/>
    <lineage>
        <taxon>Bacteria</taxon>
        <taxon>Pseudomonadati</taxon>
        <taxon>Pseudomonadota</taxon>
        <taxon>Betaproteobacteria</taxon>
        <taxon>Burkholderiales</taxon>
        <taxon>Burkholderiaceae</taxon>
        <taxon>Robbsia</taxon>
    </lineage>
</organism>